<dbReference type="InterPro" id="IPR050300">
    <property type="entry name" value="GDXG_lipolytic_enzyme"/>
</dbReference>
<dbReference type="PANTHER" id="PTHR48081">
    <property type="entry name" value="AB HYDROLASE SUPERFAMILY PROTEIN C4A8.06C"/>
    <property type="match status" value="1"/>
</dbReference>
<reference evidence="5 6" key="1">
    <citation type="submission" date="2019-07" db="EMBL/GenBank/DDBJ databases">
        <title>Whole genome shotgun sequence of Chitinophaga cymbidii NBRC 109752.</title>
        <authorList>
            <person name="Hosoyama A."/>
            <person name="Uohara A."/>
            <person name="Ohji S."/>
            <person name="Ichikawa N."/>
        </authorList>
    </citation>
    <scope>NUCLEOTIDE SEQUENCE [LARGE SCALE GENOMIC DNA]</scope>
    <source>
        <strain evidence="5 6">NBRC 109752</strain>
    </source>
</reference>
<dbReference type="EMBL" id="BKAU01000001">
    <property type="protein sequence ID" value="GEP94030.1"/>
    <property type="molecule type" value="Genomic_DNA"/>
</dbReference>
<evidence type="ECO:0000256" key="1">
    <source>
        <dbReference type="ARBA" id="ARBA00022801"/>
    </source>
</evidence>
<feature type="region of interest" description="Disordered" evidence="2">
    <location>
        <begin position="23"/>
        <end position="42"/>
    </location>
</feature>
<dbReference type="GO" id="GO:0016787">
    <property type="term" value="F:hydrolase activity"/>
    <property type="evidence" value="ECO:0007669"/>
    <property type="project" value="UniProtKB-KW"/>
</dbReference>
<evidence type="ECO:0000256" key="3">
    <source>
        <dbReference type="SAM" id="SignalP"/>
    </source>
</evidence>
<dbReference type="Pfam" id="PF20434">
    <property type="entry name" value="BD-FAE"/>
    <property type="match status" value="1"/>
</dbReference>
<sequence>MRTLQACTCLITICLLLSCSKADVDRPTDPSRQESLTDVSYGPGPRQKFNIYLPANRNDTATTVLFFIHGGGWSAGNKNDYVSAIPTLRQLFPGSAFVLVNYRLFNTVNHSNPFPAQEEDVKACIETVMQNNAKYHISRKFVLWGQSAGAHLAALYAYKYGSSSFKPLAVIDQVGPTDMKSMYGQLANAELKALMKALIGDPETGDSVLYKSSSPLQYVSAASPPTLILHGTADDIVPYQQAQQLHERLQQHGVQHVYKLYPGEGHTLGGVAADVNSRVTAFLQTYLH</sequence>
<dbReference type="Proteomes" id="UP000321436">
    <property type="component" value="Unassembled WGS sequence"/>
</dbReference>
<proteinExistence type="predicted"/>
<evidence type="ECO:0000313" key="6">
    <source>
        <dbReference type="Proteomes" id="UP000321436"/>
    </source>
</evidence>
<dbReference type="PROSITE" id="PS51257">
    <property type="entry name" value="PROKAR_LIPOPROTEIN"/>
    <property type="match status" value="1"/>
</dbReference>
<gene>
    <name evidence="5" type="ORF">CCY01nite_02900</name>
</gene>
<dbReference type="OrthoDB" id="9777975at2"/>
<feature type="chain" id="PRO_5022112502" description="BD-FAE-like domain-containing protein" evidence="3">
    <location>
        <begin position="23"/>
        <end position="288"/>
    </location>
</feature>
<name>A0A512REA2_9BACT</name>
<evidence type="ECO:0000256" key="2">
    <source>
        <dbReference type="SAM" id="MobiDB-lite"/>
    </source>
</evidence>
<accession>A0A512REA2</accession>
<evidence type="ECO:0000259" key="4">
    <source>
        <dbReference type="Pfam" id="PF20434"/>
    </source>
</evidence>
<comment type="caution">
    <text evidence="5">The sequence shown here is derived from an EMBL/GenBank/DDBJ whole genome shotgun (WGS) entry which is preliminary data.</text>
</comment>
<keyword evidence="3" id="KW-0732">Signal</keyword>
<keyword evidence="6" id="KW-1185">Reference proteome</keyword>
<dbReference type="PANTHER" id="PTHR48081:SF33">
    <property type="entry name" value="KYNURENINE FORMAMIDASE"/>
    <property type="match status" value="1"/>
</dbReference>
<organism evidence="5 6">
    <name type="scientific">Chitinophaga cymbidii</name>
    <dbReference type="NCBI Taxonomy" id="1096750"/>
    <lineage>
        <taxon>Bacteria</taxon>
        <taxon>Pseudomonadati</taxon>
        <taxon>Bacteroidota</taxon>
        <taxon>Chitinophagia</taxon>
        <taxon>Chitinophagales</taxon>
        <taxon>Chitinophagaceae</taxon>
        <taxon>Chitinophaga</taxon>
    </lineage>
</organism>
<feature type="compositionally biased region" description="Basic and acidic residues" evidence="2">
    <location>
        <begin position="23"/>
        <end position="32"/>
    </location>
</feature>
<dbReference type="SUPFAM" id="SSF53474">
    <property type="entry name" value="alpha/beta-Hydrolases"/>
    <property type="match status" value="1"/>
</dbReference>
<dbReference type="Gene3D" id="3.40.50.1820">
    <property type="entry name" value="alpha/beta hydrolase"/>
    <property type="match status" value="1"/>
</dbReference>
<protein>
    <recommendedName>
        <fullName evidence="4">BD-FAE-like domain-containing protein</fullName>
    </recommendedName>
</protein>
<dbReference type="InterPro" id="IPR049492">
    <property type="entry name" value="BD-FAE-like_dom"/>
</dbReference>
<dbReference type="AlphaFoldDB" id="A0A512REA2"/>
<keyword evidence="1" id="KW-0378">Hydrolase</keyword>
<dbReference type="RefSeq" id="WP_146857529.1">
    <property type="nucleotide sequence ID" value="NZ_BKAU01000001.1"/>
</dbReference>
<evidence type="ECO:0000313" key="5">
    <source>
        <dbReference type="EMBL" id="GEP94030.1"/>
    </source>
</evidence>
<feature type="domain" description="BD-FAE-like" evidence="4">
    <location>
        <begin position="50"/>
        <end position="249"/>
    </location>
</feature>
<dbReference type="InterPro" id="IPR029058">
    <property type="entry name" value="AB_hydrolase_fold"/>
</dbReference>
<feature type="signal peptide" evidence="3">
    <location>
        <begin position="1"/>
        <end position="22"/>
    </location>
</feature>